<dbReference type="InterPro" id="IPR003838">
    <property type="entry name" value="ABC3_permease_C"/>
</dbReference>
<feature type="transmembrane region" description="Helical" evidence="7">
    <location>
        <begin position="350"/>
        <end position="377"/>
    </location>
</feature>
<keyword evidence="5 7" id="KW-0472">Membrane</keyword>
<comment type="caution">
    <text evidence="10">The sequence shown here is derived from an EMBL/GenBank/DDBJ whole genome shotgun (WGS) entry which is preliminary data.</text>
</comment>
<evidence type="ECO:0000256" key="7">
    <source>
        <dbReference type="SAM" id="Phobius"/>
    </source>
</evidence>
<comment type="similarity">
    <text evidence="6">Belongs to the ABC-4 integral membrane protein family.</text>
</comment>
<comment type="subcellular location">
    <subcellularLocation>
        <location evidence="1">Cell membrane</location>
        <topology evidence="1">Multi-pass membrane protein</topology>
    </subcellularLocation>
</comment>
<evidence type="ECO:0000259" key="9">
    <source>
        <dbReference type="Pfam" id="PF12704"/>
    </source>
</evidence>
<evidence type="ECO:0000256" key="6">
    <source>
        <dbReference type="ARBA" id="ARBA00038076"/>
    </source>
</evidence>
<evidence type="ECO:0000313" key="10">
    <source>
        <dbReference type="EMBL" id="MFD1129645.1"/>
    </source>
</evidence>
<feature type="transmembrane region" description="Helical" evidence="7">
    <location>
        <begin position="794"/>
        <end position="819"/>
    </location>
</feature>
<feature type="transmembrane region" description="Helical" evidence="7">
    <location>
        <begin position="253"/>
        <end position="273"/>
    </location>
</feature>
<feature type="transmembrane region" description="Helical" evidence="7">
    <location>
        <begin position="314"/>
        <end position="338"/>
    </location>
</feature>
<dbReference type="Pfam" id="PF12704">
    <property type="entry name" value="MacB_PCD"/>
    <property type="match status" value="1"/>
</dbReference>
<feature type="domain" description="ABC3 transporter permease C-terminal" evidence="8">
    <location>
        <begin position="751"/>
        <end position="861"/>
    </location>
</feature>
<protein>
    <submittedName>
        <fullName evidence="10">FtsX-like permease family protein</fullName>
    </submittedName>
</protein>
<feature type="transmembrane region" description="Helical" evidence="7">
    <location>
        <begin position="425"/>
        <end position="447"/>
    </location>
</feature>
<keyword evidence="3 7" id="KW-0812">Transmembrane</keyword>
<gene>
    <name evidence="10" type="ORF">ACFQ3J_15845</name>
</gene>
<keyword evidence="4 7" id="KW-1133">Transmembrane helix</keyword>
<dbReference type="RefSeq" id="WP_251582602.1">
    <property type="nucleotide sequence ID" value="NZ_JBHTKX010000001.1"/>
</dbReference>
<feature type="transmembrane region" description="Helical" evidence="7">
    <location>
        <begin position="748"/>
        <end position="773"/>
    </location>
</feature>
<feature type="transmembrane region" description="Helical" evidence="7">
    <location>
        <begin position="839"/>
        <end position="857"/>
    </location>
</feature>
<feature type="transmembrane region" description="Helical" evidence="7">
    <location>
        <begin position="482"/>
        <end position="501"/>
    </location>
</feature>
<evidence type="ECO:0000256" key="5">
    <source>
        <dbReference type="ARBA" id="ARBA00023136"/>
    </source>
</evidence>
<keyword evidence="2" id="KW-1003">Cell membrane</keyword>
<evidence type="ECO:0000256" key="4">
    <source>
        <dbReference type="ARBA" id="ARBA00022989"/>
    </source>
</evidence>
<evidence type="ECO:0000256" key="1">
    <source>
        <dbReference type="ARBA" id="ARBA00004651"/>
    </source>
</evidence>
<dbReference type="Proteomes" id="UP001597169">
    <property type="component" value="Unassembled WGS sequence"/>
</dbReference>
<dbReference type="InterPro" id="IPR025857">
    <property type="entry name" value="MacB_PCD"/>
</dbReference>
<feature type="transmembrane region" description="Helical" evidence="7">
    <location>
        <begin position="397"/>
        <end position="418"/>
    </location>
</feature>
<reference evidence="11" key="1">
    <citation type="journal article" date="2019" name="Int. J. Syst. Evol. Microbiol.">
        <title>The Global Catalogue of Microorganisms (GCM) 10K type strain sequencing project: providing services to taxonomists for standard genome sequencing and annotation.</title>
        <authorList>
            <consortium name="The Broad Institute Genomics Platform"/>
            <consortium name="The Broad Institute Genome Sequencing Center for Infectious Disease"/>
            <person name="Wu L."/>
            <person name="Ma J."/>
        </authorList>
    </citation>
    <scope>NUCLEOTIDE SEQUENCE [LARGE SCALE GENOMIC DNA]</scope>
    <source>
        <strain evidence="11">CCUG 53519</strain>
    </source>
</reference>
<dbReference type="EMBL" id="JBHTKX010000001">
    <property type="protein sequence ID" value="MFD1129645.1"/>
    <property type="molecule type" value="Genomic_DNA"/>
</dbReference>
<dbReference type="PANTHER" id="PTHR30572">
    <property type="entry name" value="MEMBRANE COMPONENT OF TRANSPORTER-RELATED"/>
    <property type="match status" value="1"/>
</dbReference>
<proteinExistence type="inferred from homology"/>
<feature type="transmembrane region" description="Helical" evidence="7">
    <location>
        <begin position="21"/>
        <end position="43"/>
    </location>
</feature>
<evidence type="ECO:0000313" key="11">
    <source>
        <dbReference type="Proteomes" id="UP001597169"/>
    </source>
</evidence>
<organism evidence="10 11">
    <name type="scientific">Paenibacillus provencensis</name>
    <dbReference type="NCBI Taxonomy" id="441151"/>
    <lineage>
        <taxon>Bacteria</taxon>
        <taxon>Bacillati</taxon>
        <taxon>Bacillota</taxon>
        <taxon>Bacilli</taxon>
        <taxon>Bacillales</taxon>
        <taxon>Paenibacillaceae</taxon>
        <taxon>Paenibacillus</taxon>
    </lineage>
</organism>
<dbReference type="PANTHER" id="PTHR30572:SF4">
    <property type="entry name" value="ABC TRANSPORTER PERMEASE YTRF"/>
    <property type="match status" value="1"/>
</dbReference>
<dbReference type="InterPro" id="IPR050250">
    <property type="entry name" value="Macrolide_Exporter_MacB"/>
</dbReference>
<sequence>MMKLSTFGLAMRMLFAKKQRLLLTCIGIGVSFGLIIVISTLYVSMERTVQRTIDNEVGGFDLVAALSPFEGHDKRKLLTEEEISRLRTMDGVIASSVTLVFPELVTNRVDLEARMKTDINYAGVEPNEKIRNFLGFTATLQLGEMVITEEVARRWGVQQGDTKEFSMSNDIVLKKVVREIIPDYTPNPAAVILHIDDVREEYALGKVATNVYLDVADDISARGIEETIKSEFHEDIRVSLTSDNNNVIKQHTMFRFIAIGLGSILMLVCLLFLSSSFKLMLLGRVREISTFRMVGASRWVIYKMVMMEAAVMNLLGVVLGVGIGALFCQLAGLFINSMMGIALNNVEMDWRVVVTIAVVGWLLLTISVMRIAVTAAGSAPLVAVRHSEQETLNRSQAWISGILFIIGCVMLGLAWLDLISTDTRLIFTLVGGLLAAGGSILGAGYMIPAISRISGWFIRKFVIAEAYYAMKQFVALRKQNSFIVMLLASIVTAFIAIPTFIDNLTRVQTEQVVNKHITPIVIEHSRDVMSSDVVEQVRQMEGVDQALPVGSFSAVLLADLDYERADPEWLEQNSYHPEYLQGTSLYETYEYEWIGAAKTDFKLMQQMGLMKLDDGDLSSGIVIQPEYAAHMGIASGDAVSLQRTSLGERAEKYEMPVSGVTDLSFIVHETHVLVDYQNPNVSWIEGDNDNSNEILPKTIYVQVSEGADIANVRAELEHLLQDDPAIRVTDLDSELLRIAEQSREQYTILWAVMAIFVVVGIVGIMNTLGATFHSHRREYAILRAIQLTTAKFRSVMIVQGLLYAITAIFVGVIASGWILTGLFSGTNELQGWTINGFTLALPIVIVGAISLLVSLLYSKQFGAKSITEELTVE</sequence>
<evidence type="ECO:0000256" key="2">
    <source>
        <dbReference type="ARBA" id="ARBA00022475"/>
    </source>
</evidence>
<evidence type="ECO:0000259" key="8">
    <source>
        <dbReference type="Pfam" id="PF02687"/>
    </source>
</evidence>
<keyword evidence="11" id="KW-1185">Reference proteome</keyword>
<evidence type="ECO:0000256" key="3">
    <source>
        <dbReference type="ARBA" id="ARBA00022692"/>
    </source>
</evidence>
<name>A0ABW3Q6C5_9BACL</name>
<feature type="domain" description="ABC3 transporter permease C-terminal" evidence="8">
    <location>
        <begin position="262"/>
        <end position="369"/>
    </location>
</feature>
<accession>A0ABW3Q6C5</accession>
<feature type="domain" description="MacB-like periplasmic core" evidence="9">
    <location>
        <begin position="22"/>
        <end position="228"/>
    </location>
</feature>
<dbReference type="Pfam" id="PF02687">
    <property type="entry name" value="FtsX"/>
    <property type="match status" value="2"/>
</dbReference>